<feature type="transmembrane region" description="Helical" evidence="1">
    <location>
        <begin position="43"/>
        <end position="68"/>
    </location>
</feature>
<gene>
    <name evidence="2" type="ORF">CJ218_07715</name>
</gene>
<keyword evidence="1" id="KW-1133">Transmembrane helix</keyword>
<dbReference type="AlphaFoldDB" id="A0A2N6SDB9"/>
<evidence type="ECO:0000313" key="3">
    <source>
        <dbReference type="Proteomes" id="UP000235670"/>
    </source>
</evidence>
<feature type="transmembrane region" description="Helical" evidence="1">
    <location>
        <begin position="80"/>
        <end position="100"/>
    </location>
</feature>
<evidence type="ECO:0000313" key="2">
    <source>
        <dbReference type="EMBL" id="PMC51879.1"/>
    </source>
</evidence>
<accession>A0A2N6SDB9</accession>
<sequence>MVFFLFTGYLIISIFIFIIFFGKILSIKDSGKNVYLEMPWNKFLVISIIVGLVISPIWIFICSFLSGLAGSADALRFTVIASYITMFIYIVIIVICAVGTDKKNIIIRRNNKI</sequence>
<comment type="caution">
    <text evidence="2">The sequence shown here is derived from an EMBL/GenBank/DDBJ whole genome shotgun (WGS) entry which is preliminary data.</text>
</comment>
<dbReference type="EMBL" id="PNGT01000009">
    <property type="protein sequence ID" value="PMC51879.1"/>
    <property type="molecule type" value="Genomic_DNA"/>
</dbReference>
<keyword evidence="1" id="KW-0472">Membrane</keyword>
<keyword evidence="1" id="KW-0812">Transmembrane</keyword>
<dbReference type="RefSeq" id="WP_102190176.1">
    <property type="nucleotide sequence ID" value="NZ_PNGT01000009.1"/>
</dbReference>
<organism evidence="2 3">
    <name type="scientific">Gemella sanguinis</name>
    <dbReference type="NCBI Taxonomy" id="84135"/>
    <lineage>
        <taxon>Bacteria</taxon>
        <taxon>Bacillati</taxon>
        <taxon>Bacillota</taxon>
        <taxon>Bacilli</taxon>
        <taxon>Bacillales</taxon>
        <taxon>Gemellaceae</taxon>
        <taxon>Gemella</taxon>
    </lineage>
</organism>
<dbReference type="STRING" id="84135.GCA_001052115_01582"/>
<name>A0A2N6SDB9_9BACL</name>
<protein>
    <submittedName>
        <fullName evidence="2">Uncharacterized protein</fullName>
    </submittedName>
</protein>
<evidence type="ECO:0000256" key="1">
    <source>
        <dbReference type="SAM" id="Phobius"/>
    </source>
</evidence>
<dbReference type="Proteomes" id="UP000235670">
    <property type="component" value="Unassembled WGS sequence"/>
</dbReference>
<feature type="transmembrane region" description="Helical" evidence="1">
    <location>
        <begin position="6"/>
        <end position="22"/>
    </location>
</feature>
<proteinExistence type="predicted"/>
<reference evidence="2 3" key="1">
    <citation type="submission" date="2017-09" db="EMBL/GenBank/DDBJ databases">
        <title>Bacterial strain isolated from the female urinary microbiota.</title>
        <authorList>
            <person name="Thomas-White K."/>
            <person name="Kumar N."/>
            <person name="Forster S."/>
            <person name="Putonti C."/>
            <person name="Lawley T."/>
            <person name="Wolfe A.J."/>
        </authorList>
    </citation>
    <scope>NUCLEOTIDE SEQUENCE [LARGE SCALE GENOMIC DNA]</scope>
    <source>
        <strain evidence="2 3">UMB0186</strain>
    </source>
</reference>